<dbReference type="Proteomes" id="UP001548189">
    <property type="component" value="Unassembled WGS sequence"/>
</dbReference>
<gene>
    <name evidence="1" type="ORF">ABVT43_10585</name>
</gene>
<dbReference type="InterPro" id="IPR003772">
    <property type="entry name" value="YceD"/>
</dbReference>
<organism evidence="1 2">
    <name type="scientific">Aliikangiella maris</name>
    <dbReference type="NCBI Taxonomy" id="3162458"/>
    <lineage>
        <taxon>Bacteria</taxon>
        <taxon>Pseudomonadati</taxon>
        <taxon>Pseudomonadota</taxon>
        <taxon>Gammaproteobacteria</taxon>
        <taxon>Oceanospirillales</taxon>
        <taxon>Pleioneaceae</taxon>
        <taxon>Aliikangiella</taxon>
    </lineage>
</organism>
<reference evidence="1 2" key="1">
    <citation type="submission" date="2024-06" db="EMBL/GenBank/DDBJ databases">
        <authorList>
            <person name="Li F."/>
        </authorList>
    </citation>
    <scope>NUCLEOTIDE SEQUENCE [LARGE SCALE GENOMIC DNA]</scope>
    <source>
        <strain evidence="1 2">GXAS 311</strain>
    </source>
</reference>
<comment type="caution">
    <text evidence="1">The sequence shown here is derived from an EMBL/GenBank/DDBJ whole genome shotgun (WGS) entry which is preliminary data.</text>
</comment>
<evidence type="ECO:0000313" key="2">
    <source>
        <dbReference type="Proteomes" id="UP001548189"/>
    </source>
</evidence>
<dbReference type="EMBL" id="JBEVCJ010000011">
    <property type="protein sequence ID" value="MET1255575.1"/>
    <property type="molecule type" value="Genomic_DNA"/>
</dbReference>
<dbReference type="PANTHER" id="PTHR38099:SF1">
    <property type="entry name" value="LARGE RIBOSOMAL RNA SUBUNIT ACCUMULATION PROTEIN YCED"/>
    <property type="match status" value="1"/>
</dbReference>
<accession>A0ABV2BUH6</accession>
<proteinExistence type="predicted"/>
<name>A0ABV2BUH6_9GAMM</name>
<sequence length="174" mass="19550">MQESQQNSCIQPRKLANKNGEVRFKWPVSQLSRLCGLLYQDTGEVQVIITGSIDYQDRCLLKTVIKADLVLQCQTTFEGFRHSVDKSITICPVVAESQFAEVDDAYEPVLLDDGFLDIKQAVEDELILSLPLVANKPVEQIDQKMSFGELDEAKIAEEAQKSNPFSVLENLKKT</sequence>
<keyword evidence="2" id="KW-1185">Reference proteome</keyword>
<dbReference type="InterPro" id="IPR039255">
    <property type="entry name" value="YceD_bac"/>
</dbReference>
<dbReference type="Pfam" id="PF02620">
    <property type="entry name" value="YceD"/>
    <property type="match status" value="1"/>
</dbReference>
<dbReference type="PANTHER" id="PTHR38099">
    <property type="entry name" value="LARGE RIBOSOMAL RNA SUBUNIT ACCUMULATION PROTEIN YCED"/>
    <property type="match status" value="1"/>
</dbReference>
<evidence type="ECO:0000313" key="1">
    <source>
        <dbReference type="EMBL" id="MET1255575.1"/>
    </source>
</evidence>
<protein>
    <submittedName>
        <fullName evidence="1">YceD family protein</fullName>
    </submittedName>
</protein>